<proteinExistence type="predicted"/>
<evidence type="ECO:0000313" key="2">
    <source>
        <dbReference type="EMBL" id="ERH23604.1"/>
    </source>
</evidence>
<dbReference type="Proteomes" id="UP000016498">
    <property type="component" value="Unassembled WGS sequence"/>
</dbReference>
<keyword evidence="1" id="KW-0812">Transmembrane</keyword>
<dbReference type="AlphaFoldDB" id="U1QPI2"/>
<reference evidence="2 3" key="1">
    <citation type="submission" date="2013-06" db="EMBL/GenBank/DDBJ databases">
        <authorList>
            <person name="Weinstock G."/>
            <person name="Sodergren E."/>
            <person name="Lobos E.A."/>
            <person name="Fulton L."/>
            <person name="Fulton R."/>
            <person name="Courtney L."/>
            <person name="Fronick C."/>
            <person name="O'Laughlin M."/>
            <person name="Godfrey J."/>
            <person name="Wilson R.M."/>
            <person name="Miner T."/>
            <person name="Farmer C."/>
            <person name="Delehaunty K."/>
            <person name="Cordes M."/>
            <person name="Minx P."/>
            <person name="Tomlinson C."/>
            <person name="Chen J."/>
            <person name="Wollam A."/>
            <person name="Pepin K.H."/>
            <person name="Bhonagiri V."/>
            <person name="Zhang X."/>
            <person name="Warren W."/>
            <person name="Mitreva M."/>
            <person name="Mardis E.R."/>
            <person name="Wilson R.K."/>
        </authorList>
    </citation>
    <scope>NUCLEOTIDE SEQUENCE [LARGE SCALE GENOMIC DNA]</scope>
    <source>
        <strain evidence="2 3">F0510</strain>
    </source>
</reference>
<keyword evidence="1" id="KW-0472">Membrane</keyword>
<dbReference type="HOGENOM" id="CLU_796036_0_0_11"/>
<gene>
    <name evidence="2" type="ORF">HMPREF1549_00110</name>
</gene>
<keyword evidence="1" id="KW-1133">Transmembrane helix</keyword>
<evidence type="ECO:0000313" key="3">
    <source>
        <dbReference type="Proteomes" id="UP000016498"/>
    </source>
</evidence>
<comment type="caution">
    <text evidence="2">The sequence shown here is derived from an EMBL/GenBank/DDBJ whole genome shotgun (WGS) entry which is preliminary data.</text>
</comment>
<name>U1QPI2_9ACTO</name>
<sequence length="365" mass="41124">MAVSLTLAGILLMMLNAWLFPLRLGDWQWLHALPLGELGGTLFGAGLLSTFFEYTFRRDQEAHTLARFRQIIREEAPAMRDAVVEGFAIHPEDLKRVATPELLDDIAANVMALRLGDEQFAREIYADIRDQAIRAAERWYDVAVRVRLSTAVERSTAGTPLLDVTVEWEYTTVPSSATRRFACVSDQDEYTELRQDVPATSTWFMAPRLGMDARRREAYELLELTVDGRPQPIRRSTRATGQTYSVDLDEEARSGTPVRIRQVFRTITPQWSHRLYFAVAQPTRGWSLRLDYTDTNIAEVQISDTISPTPPARITRSPEAVPGKVIAVEASSWLLPRSGVAFTWATNDELPQTKQPEAVASSREG</sequence>
<accession>U1QPI2</accession>
<organism evidence="2 3">
    <name type="scientific">Actinomyces johnsonii F0510</name>
    <dbReference type="NCBI Taxonomy" id="1227262"/>
    <lineage>
        <taxon>Bacteria</taxon>
        <taxon>Bacillati</taxon>
        <taxon>Actinomycetota</taxon>
        <taxon>Actinomycetes</taxon>
        <taxon>Actinomycetales</taxon>
        <taxon>Actinomycetaceae</taxon>
        <taxon>Actinomyces</taxon>
    </lineage>
</organism>
<dbReference type="PATRIC" id="fig|1227262.3.peg.89"/>
<dbReference type="EMBL" id="AWSD01000010">
    <property type="protein sequence ID" value="ERH23604.1"/>
    <property type="molecule type" value="Genomic_DNA"/>
</dbReference>
<evidence type="ECO:0000256" key="1">
    <source>
        <dbReference type="SAM" id="Phobius"/>
    </source>
</evidence>
<feature type="transmembrane region" description="Helical" evidence="1">
    <location>
        <begin position="27"/>
        <end position="48"/>
    </location>
</feature>
<protein>
    <submittedName>
        <fullName evidence="2">Uncharacterized protein</fullName>
    </submittedName>
</protein>